<reference evidence="6 7" key="3">
    <citation type="submission" date="2020-08" db="EMBL/GenBank/DDBJ databases">
        <title>Sequencing the genomes of 1000 actinobacteria strains.</title>
        <authorList>
            <person name="Klenk H.-P."/>
        </authorList>
    </citation>
    <scope>NUCLEOTIDE SEQUENCE [LARGE SCALE GENOMIC DNA]</scope>
    <source>
        <strain evidence="6 7">DSM 44772</strain>
    </source>
</reference>
<evidence type="ECO:0000259" key="4">
    <source>
        <dbReference type="Pfam" id="PF13193"/>
    </source>
</evidence>
<dbReference type="EMBL" id="JACHMV010000001">
    <property type="protein sequence ID" value="MBB4775998.1"/>
    <property type="molecule type" value="Genomic_DNA"/>
</dbReference>
<gene>
    <name evidence="6" type="ORF">F4557_004416</name>
    <name evidence="5" type="ORF">GCM10009546_37520</name>
</gene>
<dbReference type="Proteomes" id="UP000549343">
    <property type="component" value="Unassembled WGS sequence"/>
</dbReference>
<dbReference type="InterPro" id="IPR000873">
    <property type="entry name" value="AMP-dep_synth/lig_dom"/>
</dbReference>
<evidence type="ECO:0000256" key="2">
    <source>
        <dbReference type="ARBA" id="ARBA00022598"/>
    </source>
</evidence>
<dbReference type="GO" id="GO:0031956">
    <property type="term" value="F:medium-chain fatty acid-CoA ligase activity"/>
    <property type="evidence" value="ECO:0007669"/>
    <property type="project" value="TreeGrafter"/>
</dbReference>
<reference evidence="5" key="4">
    <citation type="submission" date="2023-12" db="EMBL/GenBank/DDBJ databases">
        <authorList>
            <person name="Sun Q."/>
            <person name="Inoue M."/>
        </authorList>
    </citation>
    <scope>NUCLEOTIDE SEQUENCE</scope>
    <source>
        <strain evidence="5">JCM 10667</strain>
    </source>
</reference>
<comment type="caution">
    <text evidence="6">The sequence shown here is derived from an EMBL/GenBank/DDBJ whole genome shotgun (WGS) entry which is preliminary data.</text>
</comment>
<reference evidence="5" key="1">
    <citation type="journal article" date="2014" name="Int. J. Syst. Evol. Microbiol.">
        <title>Complete genome of a new Firmicutes species belonging to the dominant human colonic microbiota ('Ruminococcus bicirculans') reveals two chromosomes and a selective capacity to utilize plant glucans.</title>
        <authorList>
            <consortium name="NISC Comparative Sequencing Program"/>
            <person name="Wegmann U."/>
            <person name="Louis P."/>
            <person name="Goesmann A."/>
            <person name="Henrissat B."/>
            <person name="Duncan S.H."/>
            <person name="Flint H.J."/>
        </authorList>
    </citation>
    <scope>NUCLEOTIDE SEQUENCE</scope>
    <source>
        <strain evidence="5">JCM 10667</strain>
    </source>
</reference>
<organism evidence="6 7">
    <name type="scientific">Actinomadura livida</name>
    <dbReference type="NCBI Taxonomy" id="79909"/>
    <lineage>
        <taxon>Bacteria</taxon>
        <taxon>Bacillati</taxon>
        <taxon>Actinomycetota</taxon>
        <taxon>Actinomycetes</taxon>
        <taxon>Streptosporangiales</taxon>
        <taxon>Thermomonosporaceae</taxon>
        <taxon>Actinomadura</taxon>
    </lineage>
</organism>
<protein>
    <submittedName>
        <fullName evidence="5">AMP-binding protein</fullName>
    </submittedName>
    <submittedName>
        <fullName evidence="6">Acyl-CoA synthetase (AMP-forming)/AMP-acid ligase II</fullName>
    </submittedName>
</protein>
<feature type="domain" description="AMP-dependent synthetase/ligase" evidence="3">
    <location>
        <begin position="57"/>
        <end position="390"/>
    </location>
</feature>
<reference evidence="8" key="2">
    <citation type="journal article" date="2019" name="Int. J. Syst. Evol. Microbiol.">
        <title>The Global Catalogue of Microorganisms (GCM) 10K type strain sequencing project: providing services to taxonomists for standard genome sequencing and annotation.</title>
        <authorList>
            <consortium name="The Broad Institute Genomics Platform"/>
            <consortium name="The Broad Institute Genome Sequencing Center for Infectious Disease"/>
            <person name="Wu L."/>
            <person name="Ma J."/>
        </authorList>
    </citation>
    <scope>NUCLEOTIDE SEQUENCE [LARGE SCALE GENOMIC DNA]</scope>
    <source>
        <strain evidence="8">JCM 10667</strain>
    </source>
</reference>
<dbReference type="InterPro" id="IPR025110">
    <property type="entry name" value="AMP-bd_C"/>
</dbReference>
<proteinExistence type="inferred from homology"/>
<dbReference type="EMBL" id="BAAAHD010000032">
    <property type="protein sequence ID" value="GAA0571252.1"/>
    <property type="molecule type" value="Genomic_DNA"/>
</dbReference>
<name>A0A7W7IFX6_9ACTN</name>
<keyword evidence="8" id="KW-1185">Reference proteome</keyword>
<dbReference type="SUPFAM" id="SSF56801">
    <property type="entry name" value="Acetyl-CoA synthetase-like"/>
    <property type="match status" value="1"/>
</dbReference>
<feature type="domain" description="AMP-binding enzyme C-terminal" evidence="4">
    <location>
        <begin position="448"/>
        <end position="525"/>
    </location>
</feature>
<dbReference type="RefSeq" id="WP_221480775.1">
    <property type="nucleotide sequence ID" value="NZ_BAAAHD010000032.1"/>
</dbReference>
<dbReference type="PANTHER" id="PTHR43201:SF5">
    <property type="entry name" value="MEDIUM-CHAIN ACYL-COA LIGASE ACSF2, MITOCHONDRIAL"/>
    <property type="match status" value="1"/>
</dbReference>
<evidence type="ECO:0000259" key="3">
    <source>
        <dbReference type="Pfam" id="PF00501"/>
    </source>
</evidence>
<dbReference type="InterPro" id="IPR045851">
    <property type="entry name" value="AMP-bd_C_sf"/>
</dbReference>
<dbReference type="Pfam" id="PF13193">
    <property type="entry name" value="AMP-binding_C"/>
    <property type="match status" value="1"/>
</dbReference>
<evidence type="ECO:0000313" key="6">
    <source>
        <dbReference type="EMBL" id="MBB4775998.1"/>
    </source>
</evidence>
<evidence type="ECO:0000313" key="7">
    <source>
        <dbReference type="Proteomes" id="UP000549343"/>
    </source>
</evidence>
<comment type="similarity">
    <text evidence="1">Belongs to the ATP-dependent AMP-binding enzyme family.</text>
</comment>
<keyword evidence="2 6" id="KW-0436">Ligase</keyword>
<dbReference type="AlphaFoldDB" id="A0A7W7IFX6"/>
<dbReference type="GO" id="GO:0006631">
    <property type="term" value="P:fatty acid metabolic process"/>
    <property type="evidence" value="ECO:0007669"/>
    <property type="project" value="TreeGrafter"/>
</dbReference>
<evidence type="ECO:0000256" key="1">
    <source>
        <dbReference type="ARBA" id="ARBA00006432"/>
    </source>
</evidence>
<sequence>MTRSSASEGWGVRTVPAGLAQHYRDEGWWTGDTLGSMVAAGLGRAPRSRFHVGSKTRPYTGTFADVDRAARSLAGTLLARDIGPGSVIVVQLPNWVEAAITFWAAAYVGAIVVPVVHFYGPKEVGYILDDTRPAVVVTPDRFGRTDHLQQYERLLGERDGEPLWLVVSDRPEWELPRAATPFHRLLDGDPLAEPVPVDPASPVIVGFTSGTTLNPKGVIHSHQTIGWEARQADHFYGKGGPPQIVGTPVGHFMGMINAFLLPLLRAEPVHLIDVWDPAEVLRMMGERKLGIAGGPTYFLTSLLDHPDFTPEHLSLIPYMGLGGAMVPEAFTERATKEGIAVFRSYGSTEHPSITASLLDEPADKRLRTDGRALPGAEARLDEDGQILSRGADCCIGYTDPALTARAFDADGWYRTGDMGVFDADGYLTITDRVADVIIRGGENISAQEIESLLLKMEQVAEVSVVAEPDPRLGEHAAAVIRPHEAAGPVGLDDVRAHLAAAGLARQKWPESVHLVADFPRTATGKIQKFRLRQQIRDGALEHAR</sequence>
<dbReference type="Pfam" id="PF00501">
    <property type="entry name" value="AMP-binding"/>
    <property type="match status" value="1"/>
</dbReference>
<dbReference type="Proteomes" id="UP001501427">
    <property type="component" value="Unassembled WGS sequence"/>
</dbReference>
<accession>A0A7W7IFX6</accession>
<dbReference type="InterPro" id="IPR042099">
    <property type="entry name" value="ANL_N_sf"/>
</dbReference>
<dbReference type="Gene3D" id="3.30.300.30">
    <property type="match status" value="1"/>
</dbReference>
<dbReference type="PANTHER" id="PTHR43201">
    <property type="entry name" value="ACYL-COA SYNTHETASE"/>
    <property type="match status" value="1"/>
</dbReference>
<evidence type="ECO:0000313" key="8">
    <source>
        <dbReference type="Proteomes" id="UP001501427"/>
    </source>
</evidence>
<dbReference type="Gene3D" id="3.40.50.12780">
    <property type="entry name" value="N-terminal domain of ligase-like"/>
    <property type="match status" value="1"/>
</dbReference>
<evidence type="ECO:0000313" key="5">
    <source>
        <dbReference type="EMBL" id="GAA0571252.1"/>
    </source>
</evidence>